<sequence>MPLNFDSLASAPRLLLEARLQPIQGTRFQPTGFPNLGHATYDGPNGERMLLVESAQSMANRLETVCWDKAADDWIAPLQGLPLVKVRDKDGAALTNTVLEAHRINSPYILEGKDKTVFNTLKSELAGMEEGPVDIKQLAVVLLKLDTNALIHGVFLAKSELAGGRLRLPRVLSSFIEAEDVKEAQSGGVKNDHVNPSGDTARGFGNVPFARSEFTSPKIVAYFNLDLAQIRAFGLGTTVSELLIALSLFKIQALLSSGLRLRTACDLEVNEEPGLIVTRPLDFEMPSLSDLESALPELIAQVAEEQQWPQRTATTLTWEPTTKAKKGKADAPADTEAAD</sequence>
<dbReference type="Proteomes" id="UP001254608">
    <property type="component" value="Unassembled WGS sequence"/>
</dbReference>
<name>A0ABU2WJ75_9GAMM</name>
<feature type="compositionally biased region" description="Low complexity" evidence="1">
    <location>
        <begin position="330"/>
        <end position="339"/>
    </location>
</feature>
<reference evidence="2 3" key="1">
    <citation type="submission" date="2023-09" db="EMBL/GenBank/DDBJ databases">
        <authorList>
            <person name="Rey-Velasco X."/>
        </authorList>
    </citation>
    <scope>NUCLEOTIDE SEQUENCE [LARGE SCALE GENOMIC DNA]</scope>
    <source>
        <strain evidence="2 3">W345</strain>
    </source>
</reference>
<dbReference type="Pfam" id="PF09617">
    <property type="entry name" value="Cas_GSU0053"/>
    <property type="match status" value="1"/>
</dbReference>
<dbReference type="NCBIfam" id="TIGR02570">
    <property type="entry name" value="cas7_GSU0053"/>
    <property type="match status" value="1"/>
</dbReference>
<evidence type="ECO:0000256" key="1">
    <source>
        <dbReference type="SAM" id="MobiDB-lite"/>
    </source>
</evidence>
<comment type="caution">
    <text evidence="2">The sequence shown here is derived from an EMBL/GenBank/DDBJ whole genome shotgun (WGS) entry which is preliminary data.</text>
</comment>
<keyword evidence="3" id="KW-1185">Reference proteome</keyword>
<feature type="region of interest" description="Disordered" evidence="1">
    <location>
        <begin position="310"/>
        <end position="339"/>
    </location>
</feature>
<evidence type="ECO:0000313" key="3">
    <source>
        <dbReference type="Proteomes" id="UP001254608"/>
    </source>
</evidence>
<evidence type="ECO:0000313" key="2">
    <source>
        <dbReference type="EMBL" id="MDT0497906.1"/>
    </source>
</evidence>
<dbReference type="EMBL" id="JAVRIC010000015">
    <property type="protein sequence ID" value="MDT0497906.1"/>
    <property type="molecule type" value="Genomic_DNA"/>
</dbReference>
<dbReference type="RefSeq" id="WP_311365299.1">
    <property type="nucleotide sequence ID" value="NZ_JAVRIC010000015.1"/>
</dbReference>
<dbReference type="InterPro" id="IPR013403">
    <property type="entry name" value="CRISPR-assoc_prot_Csb1/Cas7u"/>
</dbReference>
<protein>
    <submittedName>
        <fullName evidence="2">Type I-U CRISPR-associated RAMP protein Csb1/Cas7u</fullName>
    </submittedName>
</protein>
<feature type="compositionally biased region" description="Polar residues" evidence="1">
    <location>
        <begin position="310"/>
        <end position="319"/>
    </location>
</feature>
<accession>A0ABU2WJ75</accession>
<organism evidence="2 3">
    <name type="scientific">Banduia mediterranea</name>
    <dbReference type="NCBI Taxonomy" id="3075609"/>
    <lineage>
        <taxon>Bacteria</taxon>
        <taxon>Pseudomonadati</taxon>
        <taxon>Pseudomonadota</taxon>
        <taxon>Gammaproteobacteria</taxon>
        <taxon>Nevskiales</taxon>
        <taxon>Algiphilaceae</taxon>
        <taxon>Banduia</taxon>
    </lineage>
</organism>
<proteinExistence type="predicted"/>
<gene>
    <name evidence="2" type="primary">cas7u</name>
    <name evidence="2" type="ORF">RM530_11110</name>
</gene>